<feature type="compositionally biased region" description="Basic and acidic residues" evidence="1">
    <location>
        <begin position="55"/>
        <end position="65"/>
    </location>
</feature>
<evidence type="ECO:0000313" key="3">
    <source>
        <dbReference type="Proteomes" id="UP000283509"/>
    </source>
</evidence>
<reference evidence="2 3" key="1">
    <citation type="submission" date="2018-04" db="EMBL/GenBank/DDBJ databases">
        <authorList>
            <person name="Zhang X."/>
            <person name="Yuan J."/>
            <person name="Li F."/>
            <person name="Xiang J."/>
        </authorList>
    </citation>
    <scope>NUCLEOTIDE SEQUENCE [LARGE SCALE GENOMIC DNA]</scope>
    <source>
        <tissue evidence="2">Muscle</tissue>
    </source>
</reference>
<keyword evidence="3" id="KW-1185">Reference proteome</keyword>
<dbReference type="EMBL" id="QCYY01001666">
    <property type="protein sequence ID" value="ROT76396.1"/>
    <property type="molecule type" value="Genomic_DNA"/>
</dbReference>
<protein>
    <submittedName>
        <fullName evidence="2">Uncharacterized protein</fullName>
    </submittedName>
</protein>
<name>A0A3R7SV00_PENVA</name>
<dbReference type="Proteomes" id="UP000283509">
    <property type="component" value="Unassembled WGS sequence"/>
</dbReference>
<comment type="caution">
    <text evidence="2">The sequence shown here is derived from an EMBL/GenBank/DDBJ whole genome shotgun (WGS) entry which is preliminary data.</text>
</comment>
<organism evidence="2 3">
    <name type="scientific">Penaeus vannamei</name>
    <name type="common">Whiteleg shrimp</name>
    <name type="synonym">Litopenaeus vannamei</name>
    <dbReference type="NCBI Taxonomy" id="6689"/>
    <lineage>
        <taxon>Eukaryota</taxon>
        <taxon>Metazoa</taxon>
        <taxon>Ecdysozoa</taxon>
        <taxon>Arthropoda</taxon>
        <taxon>Crustacea</taxon>
        <taxon>Multicrustacea</taxon>
        <taxon>Malacostraca</taxon>
        <taxon>Eumalacostraca</taxon>
        <taxon>Eucarida</taxon>
        <taxon>Decapoda</taxon>
        <taxon>Dendrobranchiata</taxon>
        <taxon>Penaeoidea</taxon>
        <taxon>Penaeidae</taxon>
        <taxon>Penaeus</taxon>
    </lineage>
</organism>
<gene>
    <name evidence="2" type="ORF">C7M84_005009</name>
</gene>
<dbReference type="AlphaFoldDB" id="A0A3R7SV00"/>
<feature type="compositionally biased region" description="Basic and acidic residues" evidence="1">
    <location>
        <begin position="85"/>
        <end position="97"/>
    </location>
</feature>
<reference evidence="2 3" key="2">
    <citation type="submission" date="2019-01" db="EMBL/GenBank/DDBJ databases">
        <title>The decoding of complex shrimp genome reveals the adaptation for benthos swimmer, frequently molting mechanism and breeding impact on genome.</title>
        <authorList>
            <person name="Sun Y."/>
            <person name="Gao Y."/>
            <person name="Yu Y."/>
        </authorList>
    </citation>
    <scope>NUCLEOTIDE SEQUENCE [LARGE SCALE GENOMIC DNA]</scope>
    <source>
        <tissue evidence="2">Muscle</tissue>
    </source>
</reference>
<evidence type="ECO:0000256" key="1">
    <source>
        <dbReference type="SAM" id="MobiDB-lite"/>
    </source>
</evidence>
<proteinExistence type="predicted"/>
<evidence type="ECO:0000313" key="2">
    <source>
        <dbReference type="EMBL" id="ROT76396.1"/>
    </source>
</evidence>
<feature type="region of interest" description="Disordered" evidence="1">
    <location>
        <begin position="26"/>
        <end position="97"/>
    </location>
</feature>
<accession>A0A3R7SV00</accession>
<sequence>MGAASTRRPRLVVGVATPLLRLHHAHQPHRRVGTDGLPALSGAHARGEVGDVDEREGPAHPDRGRTHLFCRRAVPADQSRTSNSARDERASETARDWQDGRQVIRSRLMQISPALALPWASWTVNLRGLRRTP</sequence>